<feature type="non-terminal residue" evidence="6">
    <location>
        <position position="1"/>
    </location>
</feature>
<evidence type="ECO:0000313" key="7">
    <source>
        <dbReference type="Proteomes" id="UP000324091"/>
    </source>
</evidence>
<dbReference type="Pfam" id="PF02197">
    <property type="entry name" value="RIIa"/>
    <property type="match status" value="1"/>
</dbReference>
<proteinExistence type="inferred from homology"/>
<evidence type="ECO:0000313" key="6">
    <source>
        <dbReference type="EMBL" id="TWW69994.1"/>
    </source>
</evidence>
<dbReference type="InterPro" id="IPR042818">
    <property type="entry name" value="RIbeta_DD"/>
</dbReference>
<dbReference type="InterPro" id="IPR003117">
    <property type="entry name" value="cAMP_dep_PK_reg_su_I/II_a/b"/>
</dbReference>
<evidence type="ECO:0000256" key="3">
    <source>
        <dbReference type="ARBA" id="ARBA00023149"/>
    </source>
</evidence>
<evidence type="ECO:0000256" key="4">
    <source>
        <dbReference type="SAM" id="MobiDB-lite"/>
    </source>
</evidence>
<dbReference type="PANTHER" id="PTHR11635:SF126">
    <property type="entry name" value="CAMP-DEPENDENT PROTEIN KINASE TYPE I-BETA REGULATORY SUBUNIT"/>
    <property type="match status" value="1"/>
</dbReference>
<dbReference type="Gene3D" id="1.20.890.10">
    <property type="entry name" value="cAMP-dependent protein kinase regulatory subunit, dimerization-anchoring domain"/>
    <property type="match status" value="1"/>
</dbReference>
<dbReference type="SUPFAM" id="SSF47391">
    <property type="entry name" value="Dimerization-anchoring domain of cAMP-dependent PK regulatory subunit"/>
    <property type="match status" value="1"/>
</dbReference>
<comment type="caution">
    <text evidence="6">The sequence shown here is derived from an EMBL/GenBank/DDBJ whole genome shotgun (WGS) entry which is preliminary data.</text>
</comment>
<keyword evidence="7" id="KW-1185">Reference proteome</keyword>
<keyword evidence="2" id="KW-0547">Nucleotide-binding</keyword>
<accession>A0A5C6NRE0</accession>
<feature type="region of interest" description="Disordered" evidence="4">
    <location>
        <begin position="69"/>
        <end position="100"/>
    </location>
</feature>
<dbReference type="GO" id="GO:0005829">
    <property type="term" value="C:cytosol"/>
    <property type="evidence" value="ECO:0007669"/>
    <property type="project" value="TreeGrafter"/>
</dbReference>
<dbReference type="GO" id="GO:0005952">
    <property type="term" value="C:cAMP-dependent protein kinase complex"/>
    <property type="evidence" value="ECO:0007669"/>
    <property type="project" value="InterPro"/>
</dbReference>
<reference evidence="6 7" key="1">
    <citation type="submission" date="2019-04" db="EMBL/GenBank/DDBJ databases">
        <title>Chromosome genome assembly for Takifugu flavidus.</title>
        <authorList>
            <person name="Xiao S."/>
        </authorList>
    </citation>
    <scope>NUCLEOTIDE SEQUENCE [LARGE SCALE GENOMIC DNA]</scope>
    <source>
        <strain evidence="6">HTHZ2018</strain>
        <tissue evidence="6">Muscle</tissue>
    </source>
</reference>
<dbReference type="GO" id="GO:0030552">
    <property type="term" value="F:cAMP binding"/>
    <property type="evidence" value="ECO:0007669"/>
    <property type="project" value="UniProtKB-KW"/>
</dbReference>
<dbReference type="Proteomes" id="UP000324091">
    <property type="component" value="Chromosome 18"/>
</dbReference>
<protein>
    <submittedName>
        <fullName evidence="6">cAMP-dependent protein kinase type I-beta regulatory subunit</fullName>
    </submittedName>
</protein>
<feature type="domain" description="RIIa" evidence="5">
    <location>
        <begin position="28"/>
        <end position="65"/>
    </location>
</feature>
<organism evidence="6 7">
    <name type="scientific">Takifugu flavidus</name>
    <name type="common">sansaifugu</name>
    <dbReference type="NCBI Taxonomy" id="433684"/>
    <lineage>
        <taxon>Eukaryota</taxon>
        <taxon>Metazoa</taxon>
        <taxon>Chordata</taxon>
        <taxon>Craniata</taxon>
        <taxon>Vertebrata</taxon>
        <taxon>Euteleostomi</taxon>
        <taxon>Actinopterygii</taxon>
        <taxon>Neopterygii</taxon>
        <taxon>Teleostei</taxon>
        <taxon>Neoteleostei</taxon>
        <taxon>Acanthomorphata</taxon>
        <taxon>Eupercaria</taxon>
        <taxon>Tetraodontiformes</taxon>
        <taxon>Tetradontoidea</taxon>
        <taxon>Tetraodontidae</taxon>
        <taxon>Takifugu</taxon>
    </lineage>
</organism>
<comment type="similarity">
    <text evidence="1">Belongs to the cAMP-dependent kinase regulatory chain family.</text>
</comment>
<dbReference type="FunFam" id="1.20.890.10:FF:000001">
    <property type="entry name" value="cAMP-dependent protein kinase type I-alpha regulatory subunit"/>
    <property type="match status" value="1"/>
</dbReference>
<keyword evidence="2" id="KW-0116">cAMP-binding</keyword>
<dbReference type="GO" id="GO:0034236">
    <property type="term" value="F:protein kinase A catalytic subunit binding"/>
    <property type="evidence" value="ECO:0007669"/>
    <property type="project" value="TreeGrafter"/>
</dbReference>
<keyword evidence="3" id="KW-0114">cAMP</keyword>
<dbReference type="EMBL" id="RHFK02000010">
    <property type="protein sequence ID" value="TWW69994.1"/>
    <property type="molecule type" value="Genomic_DNA"/>
</dbReference>
<sequence>LKDKMATSSSTIDEDDSLKGCEIFVRKHNIQQILKECIVNLCITKPERPMKFLREHFEKLEKEECKQIMARQKSNSQSDSHDDEVSPPPPNPVVKARRRRGGSALRSIQKRMLSAMCASQAHYLRSVLFHMSTCVVLLSVYWTVTAANAFPTQVIPKDYKTMTALARAISKNVLFAHLDDNERRYQMFCDPVDLIGLQYITCTVMPMDSMCFDASKVINRLVVSCSEVFKCLKKVKRMH</sequence>
<dbReference type="GO" id="GO:0004862">
    <property type="term" value="F:cAMP-dependent protein kinase inhibitor activity"/>
    <property type="evidence" value="ECO:0007669"/>
    <property type="project" value="TreeGrafter"/>
</dbReference>
<evidence type="ECO:0000256" key="2">
    <source>
        <dbReference type="ARBA" id="ARBA00022566"/>
    </source>
</evidence>
<gene>
    <name evidence="6" type="ORF">D4764_18G0008000</name>
</gene>
<name>A0A5C6NRE0_9TELE</name>
<evidence type="ECO:0000256" key="1">
    <source>
        <dbReference type="ARBA" id="ARBA00005753"/>
    </source>
</evidence>
<dbReference type="AlphaFoldDB" id="A0A5C6NRE0"/>
<evidence type="ECO:0000259" key="5">
    <source>
        <dbReference type="SMART" id="SM00394"/>
    </source>
</evidence>
<dbReference type="PANTHER" id="PTHR11635">
    <property type="entry name" value="CAMP-DEPENDENT PROTEIN KINASE REGULATORY CHAIN"/>
    <property type="match status" value="1"/>
</dbReference>
<dbReference type="CDD" id="cd12102">
    <property type="entry name" value="DD_RIbeta_PKA"/>
    <property type="match status" value="1"/>
</dbReference>
<dbReference type="InterPro" id="IPR050503">
    <property type="entry name" value="cAMP-dep_PK_reg_su-like"/>
</dbReference>
<dbReference type="SMART" id="SM00394">
    <property type="entry name" value="RIIa"/>
    <property type="match status" value="1"/>
</dbReference>